<dbReference type="AlphaFoldDB" id="A0A2H1KU08"/>
<dbReference type="Gene3D" id="3.40.605.10">
    <property type="entry name" value="Aldehyde Dehydrogenase, Chain A, domain 1"/>
    <property type="match status" value="1"/>
</dbReference>
<dbReference type="GO" id="GO:0009450">
    <property type="term" value="P:gamma-aminobutyric acid catabolic process"/>
    <property type="evidence" value="ECO:0007669"/>
    <property type="project" value="TreeGrafter"/>
</dbReference>
<evidence type="ECO:0000256" key="1">
    <source>
        <dbReference type="ARBA" id="ARBA00023002"/>
    </source>
</evidence>
<dbReference type="EMBL" id="FXYY01000071">
    <property type="protein sequence ID" value="SMY03265.1"/>
    <property type="molecule type" value="Genomic_DNA"/>
</dbReference>
<dbReference type="GO" id="GO:0004777">
    <property type="term" value="F:succinate-semialdehyde dehydrogenase (NAD+) activity"/>
    <property type="evidence" value="ECO:0007669"/>
    <property type="project" value="TreeGrafter"/>
</dbReference>
<feature type="non-terminal residue" evidence="3">
    <location>
        <position position="133"/>
    </location>
</feature>
<evidence type="ECO:0000313" key="3">
    <source>
        <dbReference type="EMBL" id="SMY03265.1"/>
    </source>
</evidence>
<dbReference type="InterPro" id="IPR050740">
    <property type="entry name" value="Aldehyde_DH_Superfamily"/>
</dbReference>
<dbReference type="SUPFAM" id="SSF53720">
    <property type="entry name" value="ALDH-like"/>
    <property type="match status" value="1"/>
</dbReference>
<dbReference type="PANTHER" id="PTHR43353">
    <property type="entry name" value="SUCCINATE-SEMIALDEHYDE DEHYDROGENASE, MITOCHONDRIAL"/>
    <property type="match status" value="1"/>
</dbReference>
<dbReference type="GO" id="GO:0004029">
    <property type="term" value="F:aldehyde dehydrogenase (NAD+) activity"/>
    <property type="evidence" value="ECO:0007669"/>
    <property type="project" value="UniProtKB-EC"/>
</dbReference>
<protein>
    <submittedName>
        <fullName evidence="3">Aldehyde dehydrogenase family protein</fullName>
        <ecNumber evidence="3">1.2.1.3</ecNumber>
    </submittedName>
</protein>
<gene>
    <name evidence="3" type="ORF">BLIN9172_03559</name>
</gene>
<dbReference type="InterPro" id="IPR016161">
    <property type="entry name" value="Ald_DH/histidinol_DH"/>
</dbReference>
<dbReference type="Pfam" id="PF00171">
    <property type="entry name" value="Aldedh"/>
    <property type="match status" value="1"/>
</dbReference>
<dbReference type="Proteomes" id="UP000234641">
    <property type="component" value="Unassembled WGS sequence"/>
</dbReference>
<keyword evidence="1 3" id="KW-0560">Oxidoreductase</keyword>
<reference evidence="3 4" key="1">
    <citation type="submission" date="2017-03" db="EMBL/GenBank/DDBJ databases">
        <authorList>
            <person name="Afonso C.L."/>
            <person name="Miller P.J."/>
            <person name="Scott M.A."/>
            <person name="Spackman E."/>
            <person name="Goraichik I."/>
            <person name="Dimitrov K.M."/>
            <person name="Suarez D.L."/>
            <person name="Swayne D.E."/>
        </authorList>
    </citation>
    <scope>NUCLEOTIDE SEQUENCE [LARGE SCALE GENOMIC DNA]</scope>
    <source>
        <strain evidence="3 4">ATCC 9172</strain>
    </source>
</reference>
<evidence type="ECO:0000313" key="4">
    <source>
        <dbReference type="Proteomes" id="UP000234641"/>
    </source>
</evidence>
<proteinExistence type="predicted"/>
<name>A0A2H1KU08_BRELN</name>
<dbReference type="InterPro" id="IPR015590">
    <property type="entry name" value="Aldehyde_DH_dom"/>
</dbReference>
<evidence type="ECO:0000259" key="2">
    <source>
        <dbReference type="Pfam" id="PF00171"/>
    </source>
</evidence>
<dbReference type="EC" id="1.2.1.3" evidence="3"/>
<dbReference type="InterPro" id="IPR016162">
    <property type="entry name" value="Ald_DH_N"/>
</dbReference>
<accession>A0A2H1KU08</accession>
<sequence length="133" mass="14086">MTEVINPATEELITSVESHSAEATKDAIGRAAYAFTRWRTTAPAERAELLRAFARDVAEAGHTIGNARGEAGNVRDVLNYFAGGVERHLGDQIPVAGGVNVTFNEPLGVVGIIVPWNFPMPIAGWGFSPALAA</sequence>
<dbReference type="PANTHER" id="PTHR43353:SF5">
    <property type="entry name" value="SUCCINATE-SEMIALDEHYDE DEHYDROGENASE, MITOCHONDRIAL"/>
    <property type="match status" value="1"/>
</dbReference>
<organism evidence="3 4">
    <name type="scientific">Brevibacterium linens ATCC 9172</name>
    <dbReference type="NCBI Taxonomy" id="1255617"/>
    <lineage>
        <taxon>Bacteria</taxon>
        <taxon>Bacillati</taxon>
        <taxon>Actinomycetota</taxon>
        <taxon>Actinomycetes</taxon>
        <taxon>Micrococcales</taxon>
        <taxon>Brevibacteriaceae</taxon>
        <taxon>Brevibacterium</taxon>
    </lineage>
</organism>
<feature type="domain" description="Aldehyde dehydrogenase" evidence="2">
    <location>
        <begin position="3"/>
        <end position="133"/>
    </location>
</feature>